<evidence type="ECO:0000313" key="2">
    <source>
        <dbReference type="Proteomes" id="UP001358614"/>
    </source>
</evidence>
<gene>
    <name evidence="1" type="ORF">V865_001948</name>
</gene>
<accession>A0AAX4KDZ2</accession>
<evidence type="ECO:0008006" key="3">
    <source>
        <dbReference type="Google" id="ProtNLM"/>
    </source>
</evidence>
<organism evidence="1 2">
    <name type="scientific">Kwoniella europaea PYCC6329</name>
    <dbReference type="NCBI Taxonomy" id="1423913"/>
    <lineage>
        <taxon>Eukaryota</taxon>
        <taxon>Fungi</taxon>
        <taxon>Dikarya</taxon>
        <taxon>Basidiomycota</taxon>
        <taxon>Agaricomycotina</taxon>
        <taxon>Tremellomycetes</taxon>
        <taxon>Tremellales</taxon>
        <taxon>Cryptococcaceae</taxon>
        <taxon>Kwoniella</taxon>
    </lineage>
</organism>
<sequence length="373" mass="42850">MPSQALLKDVLKLIDVDQDPVPYNKDGDQFYHPIVDPSGDLPGLMDTDFTSVYQRSLTKIAREIEQAFDYKFVWKGELPVAFAAPYFEVSEWSWDLSWAFYFERFLTIKFEADCEITDDFSPMTLWLLHLYFTAKNKGRCHFFGIHLVITPKHPSRVMFGKRNHDKIVSSGWTGATPVALTEFTDRRCNLVPESISAYQLRSKLPKSDLEEFMRTIVGSGGPGGRGWEFVGMFEGLKLDDDVAEDLLDCSKDGTLPGERWFTTQPVQGEDRQFRIVAIKSGFLPHQETSEILPTPLVLKNKDATEAREYCLWLNKRYSICRRVDRASKDFGHYVDVKQAYPPRAAEREVVRYSVDDVLAILDYFNVDLPAHNE</sequence>
<name>A0AAX4KDZ2_9TREE</name>
<evidence type="ECO:0000313" key="1">
    <source>
        <dbReference type="EMBL" id="WWD03892.1"/>
    </source>
</evidence>
<protein>
    <recommendedName>
        <fullName evidence="3">HNH nuclease domain-containing protein</fullName>
    </recommendedName>
</protein>
<dbReference type="GeneID" id="91100752"/>
<keyword evidence="2" id="KW-1185">Reference proteome</keyword>
<dbReference type="RefSeq" id="XP_066081859.1">
    <property type="nucleotide sequence ID" value="XM_066225762.1"/>
</dbReference>
<dbReference type="EMBL" id="CP144089">
    <property type="protein sequence ID" value="WWD03892.1"/>
    <property type="molecule type" value="Genomic_DNA"/>
</dbReference>
<dbReference type="KEGG" id="ker:91100752"/>
<dbReference type="AlphaFoldDB" id="A0AAX4KDZ2"/>
<reference evidence="1 2" key="1">
    <citation type="submission" date="2024-01" db="EMBL/GenBank/DDBJ databases">
        <title>Comparative genomics of Cryptococcus and Kwoniella reveals pathogenesis evolution and contrasting modes of karyotype evolution via chromosome fusion or intercentromeric recombination.</title>
        <authorList>
            <person name="Coelho M.A."/>
            <person name="David-Palma M."/>
            <person name="Shea T."/>
            <person name="Bowers K."/>
            <person name="McGinley-Smith S."/>
            <person name="Mohammad A.W."/>
            <person name="Gnirke A."/>
            <person name="Yurkov A.M."/>
            <person name="Nowrousian M."/>
            <person name="Sun S."/>
            <person name="Cuomo C.A."/>
            <person name="Heitman J."/>
        </authorList>
    </citation>
    <scope>NUCLEOTIDE SEQUENCE [LARGE SCALE GENOMIC DNA]</scope>
    <source>
        <strain evidence="1 2">PYCC6329</strain>
    </source>
</reference>
<proteinExistence type="predicted"/>
<dbReference type="Proteomes" id="UP001358614">
    <property type="component" value="Chromosome 1"/>
</dbReference>